<dbReference type="GO" id="GO:0006355">
    <property type="term" value="P:regulation of DNA-templated transcription"/>
    <property type="evidence" value="ECO:0007669"/>
    <property type="project" value="InterPro"/>
</dbReference>
<gene>
    <name evidence="3" type="ORF">H9Q80_05255</name>
</gene>
<dbReference type="PANTHER" id="PTHR30185:SF15">
    <property type="entry name" value="CRYPTIC BETA-GLUCOSIDE BGL OPERON ANTITERMINATOR"/>
    <property type="match status" value="1"/>
</dbReference>
<evidence type="ECO:0000313" key="3">
    <source>
        <dbReference type="EMBL" id="QNM13361.1"/>
    </source>
</evidence>
<dbReference type="PANTHER" id="PTHR30185">
    <property type="entry name" value="CRYPTIC BETA-GLUCOSIDE BGL OPERON ANTITERMINATOR"/>
    <property type="match status" value="1"/>
</dbReference>
<feature type="domain" description="PRD" evidence="2">
    <location>
        <begin position="167"/>
        <end position="277"/>
    </location>
</feature>
<reference evidence="3 4" key="1">
    <citation type="submission" date="2020-08" db="EMBL/GenBank/DDBJ databases">
        <authorList>
            <person name="Liu C."/>
            <person name="Sun Q."/>
        </authorList>
    </citation>
    <scope>NUCLEOTIDE SEQUENCE [LARGE SCALE GENOMIC DNA]</scope>
    <source>
        <strain evidence="3 4">NSJ-61</strain>
    </source>
</reference>
<keyword evidence="1" id="KW-0677">Repeat</keyword>
<evidence type="ECO:0000256" key="1">
    <source>
        <dbReference type="ARBA" id="ARBA00022737"/>
    </source>
</evidence>
<dbReference type="Pfam" id="PF00874">
    <property type="entry name" value="PRD"/>
    <property type="match status" value="2"/>
</dbReference>
<keyword evidence="4" id="KW-1185">Reference proteome</keyword>
<evidence type="ECO:0000259" key="2">
    <source>
        <dbReference type="PROSITE" id="PS51372"/>
    </source>
</evidence>
<dbReference type="InterPro" id="IPR011608">
    <property type="entry name" value="PRD"/>
</dbReference>
<dbReference type="PROSITE" id="PS51372">
    <property type="entry name" value="PRD_2"/>
    <property type="match status" value="2"/>
</dbReference>
<protein>
    <submittedName>
        <fullName evidence="3">PRD domain-containing protein</fullName>
    </submittedName>
</protein>
<dbReference type="InterPro" id="IPR050661">
    <property type="entry name" value="BglG_antiterminators"/>
</dbReference>
<dbReference type="Gene3D" id="2.30.24.10">
    <property type="entry name" value="CAT RNA-binding domain"/>
    <property type="match status" value="1"/>
</dbReference>
<dbReference type="SUPFAM" id="SSF63520">
    <property type="entry name" value="PTS-regulatory domain, PRD"/>
    <property type="match status" value="2"/>
</dbReference>
<dbReference type="Gene3D" id="1.10.1790.10">
    <property type="entry name" value="PRD domain"/>
    <property type="match status" value="2"/>
</dbReference>
<dbReference type="RefSeq" id="WP_117454509.1">
    <property type="nucleotide sequence ID" value="NZ_CP060636.1"/>
</dbReference>
<dbReference type="Proteomes" id="UP000515856">
    <property type="component" value="Chromosome"/>
</dbReference>
<dbReference type="SUPFAM" id="SSF50151">
    <property type="entry name" value="SacY-like RNA-binding domain"/>
    <property type="match status" value="1"/>
</dbReference>
<dbReference type="GO" id="GO:0003723">
    <property type="term" value="F:RNA binding"/>
    <property type="evidence" value="ECO:0007669"/>
    <property type="project" value="InterPro"/>
</dbReference>
<dbReference type="AlphaFoldDB" id="A0A7G9GRC9"/>
<dbReference type="KEGG" id="ehn:H9Q80_05255"/>
<accession>A0A7G9GRC9</accession>
<evidence type="ECO:0000313" key="4">
    <source>
        <dbReference type="Proteomes" id="UP000515856"/>
    </source>
</evidence>
<dbReference type="Pfam" id="PF03123">
    <property type="entry name" value="CAT_RBD"/>
    <property type="match status" value="1"/>
</dbReference>
<organism evidence="3 4">
    <name type="scientific">[Eubacterium] hominis</name>
    <dbReference type="NCBI Taxonomy" id="2764325"/>
    <lineage>
        <taxon>Bacteria</taxon>
        <taxon>Bacillati</taxon>
        <taxon>Bacillota</taxon>
        <taxon>Erysipelotrichia</taxon>
        <taxon>Erysipelotrichales</taxon>
        <taxon>Erysipelotrichaceae</taxon>
        <taxon>Amedibacillus</taxon>
    </lineage>
</organism>
<dbReference type="InterPro" id="IPR004341">
    <property type="entry name" value="CAT_RNA-bd_dom"/>
</dbReference>
<dbReference type="InterPro" id="IPR036634">
    <property type="entry name" value="PRD_sf"/>
</dbReference>
<dbReference type="InterPro" id="IPR036650">
    <property type="entry name" value="CAT_RNA-bd_dom_sf"/>
</dbReference>
<feature type="domain" description="PRD" evidence="2">
    <location>
        <begin position="61"/>
        <end position="166"/>
    </location>
</feature>
<dbReference type="SMART" id="SM01061">
    <property type="entry name" value="CAT_RBD"/>
    <property type="match status" value="1"/>
</dbReference>
<sequence>MKVIKKINNNIALCVDDNDRELIAVGTGIGFKPCPYVIEDLNVIQRTFYDVDAMYFNLLNEIDVDVLETAAKIVDIARMKIKSELSPNVVFTLADHIAFAIERVKKNINIQAPLYNDIQYLYETEFALGETAVKLIQKTMNIRLPKGEASNIAMHFVNAETVTSISQQMPNSDEVIEEITELIGEDFQIHINKNSFNYSRFTSHLLYLLKRQEKKDSITSENKKMFEYVKNENPQTYACALHIKKYLQNEMNWSLHEEDLLYLMLHINRLCAREDCHQ</sequence>
<name>A0A7G9GRC9_9FIRM</name>
<proteinExistence type="predicted"/>
<dbReference type="EMBL" id="CP060636">
    <property type="protein sequence ID" value="QNM13361.1"/>
    <property type="molecule type" value="Genomic_DNA"/>
</dbReference>